<reference evidence="3 4" key="1">
    <citation type="submission" date="2016-10" db="EMBL/GenBank/DDBJ databases">
        <authorList>
            <person name="de Groot N.N."/>
        </authorList>
    </citation>
    <scope>NUCLEOTIDE SEQUENCE [LARGE SCALE GENOMIC DNA]</scope>
    <source>
        <strain evidence="3 4">DSM 10495</strain>
    </source>
</reference>
<feature type="region of interest" description="Disordered" evidence="1">
    <location>
        <begin position="1"/>
        <end position="23"/>
    </location>
</feature>
<keyword evidence="4" id="KW-1185">Reference proteome</keyword>
<dbReference type="STRING" id="156980.SAMN04489745_2909"/>
<dbReference type="Proteomes" id="UP000182652">
    <property type="component" value="Unassembled WGS sequence"/>
</dbReference>
<dbReference type="AlphaFoldDB" id="A0A1H4SMN1"/>
<feature type="transmembrane region" description="Helical" evidence="2">
    <location>
        <begin position="65"/>
        <end position="84"/>
    </location>
</feature>
<dbReference type="EMBL" id="FNSN01000003">
    <property type="protein sequence ID" value="SEC45369.1"/>
    <property type="molecule type" value="Genomic_DNA"/>
</dbReference>
<evidence type="ECO:0000256" key="2">
    <source>
        <dbReference type="SAM" id="Phobius"/>
    </source>
</evidence>
<organism evidence="3 4">
    <name type="scientific">Arthrobacter woluwensis</name>
    <dbReference type="NCBI Taxonomy" id="156980"/>
    <lineage>
        <taxon>Bacteria</taxon>
        <taxon>Bacillati</taxon>
        <taxon>Actinomycetota</taxon>
        <taxon>Actinomycetes</taxon>
        <taxon>Micrococcales</taxon>
        <taxon>Micrococcaceae</taxon>
        <taxon>Arthrobacter</taxon>
    </lineage>
</organism>
<keyword evidence="2" id="KW-0472">Membrane</keyword>
<evidence type="ECO:0000313" key="4">
    <source>
        <dbReference type="Proteomes" id="UP000182652"/>
    </source>
</evidence>
<keyword evidence="2" id="KW-0812">Transmembrane</keyword>
<feature type="transmembrane region" description="Helical" evidence="2">
    <location>
        <begin position="96"/>
        <end position="117"/>
    </location>
</feature>
<feature type="transmembrane region" description="Helical" evidence="2">
    <location>
        <begin position="24"/>
        <end position="45"/>
    </location>
</feature>
<evidence type="ECO:0000313" key="3">
    <source>
        <dbReference type="EMBL" id="SEC45369.1"/>
    </source>
</evidence>
<proteinExistence type="predicted"/>
<name>A0A1H4SMN1_9MICC</name>
<keyword evidence="2" id="KW-1133">Transmembrane helix</keyword>
<sequence length="165" mass="17426">MIRMTSRAPKPTSARESAPRKPGVGSLVWGTLLTIGLTAALTFAVMFDPPSRKNAYSAPELSAQVAQVAGVIALAALLISLLTVQITSVEGSRVGEVCVITVSLFVAGIGVYRAIVGTGDSRGLTGSDLSWWLPMEAVIVVLLLGLAIRSDLRRRSGTPAVRRRR</sequence>
<feature type="transmembrane region" description="Helical" evidence="2">
    <location>
        <begin position="129"/>
        <end position="148"/>
    </location>
</feature>
<gene>
    <name evidence="3" type="ORF">SAMN04489745_2909</name>
</gene>
<evidence type="ECO:0000256" key="1">
    <source>
        <dbReference type="SAM" id="MobiDB-lite"/>
    </source>
</evidence>
<accession>A0A1H4SMN1</accession>
<protein>
    <submittedName>
        <fullName evidence="3">Uncharacterized protein</fullName>
    </submittedName>
</protein>